<protein>
    <submittedName>
        <fullName evidence="3">Uncharacterized protein LOC107009901</fullName>
    </submittedName>
</protein>
<gene>
    <name evidence="3" type="primary">LOC107009901</name>
</gene>
<proteinExistence type="predicted"/>
<dbReference type="Proteomes" id="UP000694930">
    <property type="component" value="Chromosome 2"/>
</dbReference>
<keyword evidence="1" id="KW-1133">Transmembrane helix</keyword>
<dbReference type="PANTHER" id="PTHR11439:SF470">
    <property type="entry name" value="CYSTEINE-RICH RLK (RECEPTOR-LIKE PROTEIN KINASE) 8"/>
    <property type="match status" value="1"/>
</dbReference>
<dbReference type="PANTHER" id="PTHR11439">
    <property type="entry name" value="GAG-POL-RELATED RETROTRANSPOSON"/>
    <property type="match status" value="1"/>
</dbReference>
<accession>A0ABM1G1N8</accession>
<reference evidence="3" key="2">
    <citation type="submission" date="2025-08" db="UniProtKB">
        <authorList>
            <consortium name="RefSeq"/>
        </authorList>
    </citation>
    <scope>IDENTIFICATION</scope>
</reference>
<evidence type="ECO:0000313" key="2">
    <source>
        <dbReference type="Proteomes" id="UP000694930"/>
    </source>
</evidence>
<keyword evidence="2" id="KW-1185">Reference proteome</keyword>
<dbReference type="GeneID" id="107009901"/>
<name>A0ABM1G1N8_SOLPN</name>
<sequence>MDRLEDVGMLDGKGAPTPMTSTTILTASVNDPPADGTLYRRVIGKLHYLSFTRPDISFTVSKLSQFMQNPPTLTGKQSSDYFVIFVTPANTAYRLSKLHILVWLFIHIQIGLMIKMISLLPLAISLSQSTHQFHGPSRNNTQYLDPL</sequence>
<evidence type="ECO:0000313" key="3">
    <source>
        <dbReference type="RefSeq" id="XP_015064693.1"/>
    </source>
</evidence>
<evidence type="ECO:0000256" key="1">
    <source>
        <dbReference type="SAM" id="Phobius"/>
    </source>
</evidence>
<keyword evidence="1" id="KW-0812">Transmembrane</keyword>
<feature type="transmembrane region" description="Helical" evidence="1">
    <location>
        <begin position="100"/>
        <end position="124"/>
    </location>
</feature>
<organism evidence="2 3">
    <name type="scientific">Solanum pennellii</name>
    <name type="common">Tomato</name>
    <name type="synonym">Lycopersicon pennellii</name>
    <dbReference type="NCBI Taxonomy" id="28526"/>
    <lineage>
        <taxon>Eukaryota</taxon>
        <taxon>Viridiplantae</taxon>
        <taxon>Streptophyta</taxon>
        <taxon>Embryophyta</taxon>
        <taxon>Tracheophyta</taxon>
        <taxon>Spermatophyta</taxon>
        <taxon>Magnoliopsida</taxon>
        <taxon>eudicotyledons</taxon>
        <taxon>Gunneridae</taxon>
        <taxon>Pentapetalae</taxon>
        <taxon>asterids</taxon>
        <taxon>lamiids</taxon>
        <taxon>Solanales</taxon>
        <taxon>Solanaceae</taxon>
        <taxon>Solanoideae</taxon>
        <taxon>Solaneae</taxon>
        <taxon>Solanum</taxon>
        <taxon>Solanum subgen. Lycopersicon</taxon>
    </lineage>
</organism>
<reference evidence="2" key="1">
    <citation type="journal article" date="2014" name="Nat. Genet.">
        <title>The genome of the stress-tolerant wild tomato species Solanum pennellii.</title>
        <authorList>
            <person name="Bolger A."/>
            <person name="Scossa F."/>
            <person name="Bolger M.E."/>
            <person name="Lanz C."/>
            <person name="Maumus F."/>
            <person name="Tohge T."/>
            <person name="Quesneville H."/>
            <person name="Alseekh S."/>
            <person name="Sorensen I."/>
            <person name="Lichtenstein G."/>
            <person name="Fich E.A."/>
            <person name="Conte M."/>
            <person name="Keller H."/>
            <person name="Schneeberger K."/>
            <person name="Schwacke R."/>
            <person name="Ofner I."/>
            <person name="Vrebalov J."/>
            <person name="Xu Y."/>
            <person name="Osorio S."/>
            <person name="Aflitos S.A."/>
            <person name="Schijlen E."/>
            <person name="Jimenez-Gomez J.M."/>
            <person name="Ryngajllo M."/>
            <person name="Kimura S."/>
            <person name="Kumar R."/>
            <person name="Koenig D."/>
            <person name="Headland L.R."/>
            <person name="Maloof J.N."/>
            <person name="Sinha N."/>
            <person name="van Ham R.C."/>
            <person name="Lankhorst R.K."/>
            <person name="Mao L."/>
            <person name="Vogel A."/>
            <person name="Arsova B."/>
            <person name="Panstruga R."/>
            <person name="Fei Z."/>
            <person name="Rose J.K."/>
            <person name="Zamir D."/>
            <person name="Carrari F."/>
            <person name="Giovannoni J.J."/>
            <person name="Weigel D."/>
            <person name="Usadel B."/>
            <person name="Fernie A.R."/>
        </authorList>
    </citation>
    <scope>NUCLEOTIDE SEQUENCE [LARGE SCALE GENOMIC DNA]</scope>
    <source>
        <strain evidence="2">cv. LA0716</strain>
    </source>
</reference>
<dbReference type="RefSeq" id="XP_015064693.1">
    <property type="nucleotide sequence ID" value="XM_015209207.1"/>
</dbReference>
<keyword evidence="1" id="KW-0472">Membrane</keyword>